<dbReference type="AlphaFoldDB" id="A0A0C3EY65"/>
<dbReference type="EMBL" id="KN833115">
    <property type="protein sequence ID" value="KIM72656.1"/>
    <property type="molecule type" value="Genomic_DNA"/>
</dbReference>
<dbReference type="Proteomes" id="UP000054166">
    <property type="component" value="Unassembled WGS sequence"/>
</dbReference>
<evidence type="ECO:0000313" key="3">
    <source>
        <dbReference type="Proteomes" id="UP000054166"/>
    </source>
</evidence>
<sequence length="196" mass="21812">MSGDLSGRQLTESDYSRTFPDSPEHRQLGWAGDACYYITEDGKLATQVPQELESEDRSRGVGGGWPGKVIGKVLMAIQYQIVVKLVCGLMFSWYIVMGCNQSECLNSIWGSTWTLDTTLRITLDEMSSLSTDATISTAEVQYSCRSNSAKPGLGPNRCFGWFYKRLGSVWAAQFDVGRTARRDTNSQSNDIVPFYL</sequence>
<accession>A0A0C3EY65</accession>
<evidence type="ECO:0000313" key="2">
    <source>
        <dbReference type="EMBL" id="KIM72656.1"/>
    </source>
</evidence>
<feature type="region of interest" description="Disordered" evidence="1">
    <location>
        <begin position="1"/>
        <end position="21"/>
    </location>
</feature>
<dbReference type="InParanoid" id="A0A0C3EY65"/>
<name>A0A0C3EY65_PILCF</name>
<reference evidence="2 3" key="1">
    <citation type="submission" date="2014-04" db="EMBL/GenBank/DDBJ databases">
        <authorList>
            <consortium name="DOE Joint Genome Institute"/>
            <person name="Kuo A."/>
            <person name="Tarkka M."/>
            <person name="Buscot F."/>
            <person name="Kohler A."/>
            <person name="Nagy L.G."/>
            <person name="Floudas D."/>
            <person name="Copeland A."/>
            <person name="Barry K.W."/>
            <person name="Cichocki N."/>
            <person name="Veneault-Fourrey C."/>
            <person name="LaButti K."/>
            <person name="Lindquist E.A."/>
            <person name="Lipzen A."/>
            <person name="Lundell T."/>
            <person name="Morin E."/>
            <person name="Murat C."/>
            <person name="Sun H."/>
            <person name="Tunlid A."/>
            <person name="Henrissat B."/>
            <person name="Grigoriev I.V."/>
            <person name="Hibbett D.S."/>
            <person name="Martin F."/>
            <person name="Nordberg H.P."/>
            <person name="Cantor M.N."/>
            <person name="Hua S.X."/>
        </authorList>
    </citation>
    <scope>NUCLEOTIDE SEQUENCE [LARGE SCALE GENOMIC DNA]</scope>
    <source>
        <strain evidence="2 3">F 1598</strain>
    </source>
</reference>
<organism evidence="2 3">
    <name type="scientific">Piloderma croceum (strain F 1598)</name>
    <dbReference type="NCBI Taxonomy" id="765440"/>
    <lineage>
        <taxon>Eukaryota</taxon>
        <taxon>Fungi</taxon>
        <taxon>Dikarya</taxon>
        <taxon>Basidiomycota</taxon>
        <taxon>Agaricomycotina</taxon>
        <taxon>Agaricomycetes</taxon>
        <taxon>Agaricomycetidae</taxon>
        <taxon>Atheliales</taxon>
        <taxon>Atheliaceae</taxon>
        <taxon>Piloderma</taxon>
    </lineage>
</organism>
<reference evidence="3" key="2">
    <citation type="submission" date="2015-01" db="EMBL/GenBank/DDBJ databases">
        <title>Evolutionary Origins and Diversification of the Mycorrhizal Mutualists.</title>
        <authorList>
            <consortium name="DOE Joint Genome Institute"/>
            <consortium name="Mycorrhizal Genomics Consortium"/>
            <person name="Kohler A."/>
            <person name="Kuo A."/>
            <person name="Nagy L.G."/>
            <person name="Floudas D."/>
            <person name="Copeland A."/>
            <person name="Barry K.W."/>
            <person name="Cichocki N."/>
            <person name="Veneault-Fourrey C."/>
            <person name="LaButti K."/>
            <person name="Lindquist E.A."/>
            <person name="Lipzen A."/>
            <person name="Lundell T."/>
            <person name="Morin E."/>
            <person name="Murat C."/>
            <person name="Riley R."/>
            <person name="Ohm R."/>
            <person name="Sun H."/>
            <person name="Tunlid A."/>
            <person name="Henrissat B."/>
            <person name="Grigoriev I.V."/>
            <person name="Hibbett D.S."/>
            <person name="Martin F."/>
        </authorList>
    </citation>
    <scope>NUCLEOTIDE SEQUENCE [LARGE SCALE GENOMIC DNA]</scope>
    <source>
        <strain evidence="3">F 1598</strain>
    </source>
</reference>
<evidence type="ECO:0000256" key="1">
    <source>
        <dbReference type="SAM" id="MobiDB-lite"/>
    </source>
</evidence>
<dbReference type="HOGENOM" id="CLU_1390717_0_0_1"/>
<protein>
    <submittedName>
        <fullName evidence="2">Uncharacterized protein</fullName>
    </submittedName>
</protein>
<keyword evidence="3" id="KW-1185">Reference proteome</keyword>
<proteinExistence type="predicted"/>
<gene>
    <name evidence="2" type="ORF">PILCRDRAFT_93376</name>
</gene>